<accession>A0ABU0YN56</accession>
<dbReference type="Proteomes" id="UP001230156">
    <property type="component" value="Unassembled WGS sequence"/>
</dbReference>
<evidence type="ECO:0000256" key="5">
    <source>
        <dbReference type="RuleBase" id="RU003968"/>
    </source>
</evidence>
<dbReference type="SUPFAM" id="SSF54373">
    <property type="entry name" value="FAD-linked reductases, C-terminal domain"/>
    <property type="match status" value="1"/>
</dbReference>
<keyword evidence="4 5" id="KW-0274">FAD</keyword>
<keyword evidence="8" id="KW-0560">Oxidoreductase</keyword>
<dbReference type="PIRSF" id="PIRSF000137">
    <property type="entry name" value="Alcohol_oxidase"/>
    <property type="match status" value="1"/>
</dbReference>
<dbReference type="InterPro" id="IPR007867">
    <property type="entry name" value="GMC_OxRtase_C"/>
</dbReference>
<dbReference type="GO" id="GO:0008812">
    <property type="term" value="F:choline dehydrogenase activity"/>
    <property type="evidence" value="ECO:0007669"/>
    <property type="project" value="UniProtKB-EC"/>
</dbReference>
<dbReference type="PANTHER" id="PTHR11552:SF147">
    <property type="entry name" value="CHOLINE DEHYDROGENASE, MITOCHONDRIAL"/>
    <property type="match status" value="1"/>
</dbReference>
<dbReference type="PROSITE" id="PS51257">
    <property type="entry name" value="PROKAR_LIPOPROTEIN"/>
    <property type="match status" value="1"/>
</dbReference>
<evidence type="ECO:0000313" key="9">
    <source>
        <dbReference type="Proteomes" id="UP001230156"/>
    </source>
</evidence>
<evidence type="ECO:0000256" key="2">
    <source>
        <dbReference type="ARBA" id="ARBA00010790"/>
    </source>
</evidence>
<comment type="cofactor">
    <cofactor evidence="1">
        <name>FAD</name>
        <dbReference type="ChEBI" id="CHEBI:57692"/>
    </cofactor>
</comment>
<protein>
    <submittedName>
        <fullName evidence="8">Choline dehydrogenase</fullName>
        <ecNumber evidence="8">1.1.99.1</ecNumber>
    </submittedName>
</protein>
<dbReference type="Gene3D" id="3.30.410.40">
    <property type="match status" value="1"/>
</dbReference>
<evidence type="ECO:0000256" key="3">
    <source>
        <dbReference type="ARBA" id="ARBA00022630"/>
    </source>
</evidence>
<gene>
    <name evidence="8" type="ORF">Q8A70_15660</name>
</gene>
<evidence type="ECO:0000259" key="6">
    <source>
        <dbReference type="PROSITE" id="PS00623"/>
    </source>
</evidence>
<evidence type="ECO:0000259" key="7">
    <source>
        <dbReference type="PROSITE" id="PS00624"/>
    </source>
</evidence>
<keyword evidence="9" id="KW-1185">Reference proteome</keyword>
<sequence length="552" mass="59954">MKAYDYVIVGAGSAGCVLAARLTEDADVRVLLLEAGPEARAWAIDMPSGLGRLLANDRFNWAYIGDPEPYLDNRRLSHPRGRVLGGSSSINGMMYVRGHARDYDGWAQGGNKGWRYADLLPYFKRAERHQNGADAYHGGEGPLRVTSPNGHAGPLGQAFIEAGRQAGYPVTPDCNGAQQEGFGPCDRTTHGGKRWSTARGYLDPVRDRPNLAIVTQALALEVLFEGKRATGVAYAVNGTKQTARAEREVILCGGAINSPQMLQLSGVGDPALLRRLGVKVQQALPGVGANLSDHPDIVVQYACKQPVTLAKKARAPGKYLTGAQWFLAKSGPAASNHFEAGGFIRSRAGIEHPDLQFTFMPLAVKPGTVETRPEHSFQVHIDLLRPESLGRVEAQSADPRQPPSILFNYLQRQRDRDDFRRSVTLIREILAQAALDPYRGNELFPGPDVKSDAAIDAWVRQAVETCYHPVGTCRMGRDSDAGAVVDDELRVHGVEGLRVVDASIMPSIVSGNTNAPTIMIAEKAADMIRGQPALTPSDAPVWIHPNWETEQR</sequence>
<dbReference type="PROSITE" id="PS00623">
    <property type="entry name" value="GMC_OXRED_1"/>
    <property type="match status" value="1"/>
</dbReference>
<reference evidence="9" key="1">
    <citation type="submission" date="2023-08" db="EMBL/GenBank/DDBJ databases">
        <title>Rhodospirillaceae gen. nov., a novel taxon isolated from the Yangtze River Yuezi River estuary sludge.</title>
        <authorList>
            <person name="Ruan L."/>
        </authorList>
    </citation>
    <scope>NUCLEOTIDE SEQUENCE [LARGE SCALE GENOMIC DNA]</scope>
    <source>
        <strain evidence="9">R-7</strain>
    </source>
</reference>
<evidence type="ECO:0000256" key="4">
    <source>
        <dbReference type="ARBA" id="ARBA00022827"/>
    </source>
</evidence>
<keyword evidence="3 5" id="KW-0285">Flavoprotein</keyword>
<comment type="caution">
    <text evidence="8">The sequence shown here is derived from an EMBL/GenBank/DDBJ whole genome shotgun (WGS) entry which is preliminary data.</text>
</comment>
<proteinExistence type="inferred from homology"/>
<name>A0ABU0YN56_9PROT</name>
<evidence type="ECO:0000256" key="1">
    <source>
        <dbReference type="ARBA" id="ARBA00001974"/>
    </source>
</evidence>
<dbReference type="Pfam" id="PF05199">
    <property type="entry name" value="GMC_oxred_C"/>
    <property type="match status" value="1"/>
</dbReference>
<dbReference type="EC" id="1.1.99.1" evidence="8"/>
<organism evidence="8 9">
    <name type="scientific">Dongia sedimenti</name>
    <dbReference type="NCBI Taxonomy" id="3064282"/>
    <lineage>
        <taxon>Bacteria</taxon>
        <taxon>Pseudomonadati</taxon>
        <taxon>Pseudomonadota</taxon>
        <taxon>Alphaproteobacteria</taxon>
        <taxon>Rhodospirillales</taxon>
        <taxon>Dongiaceae</taxon>
        <taxon>Dongia</taxon>
    </lineage>
</organism>
<dbReference type="RefSeq" id="WP_379956782.1">
    <property type="nucleotide sequence ID" value="NZ_JAUYVI010000005.1"/>
</dbReference>
<dbReference type="NCBIfam" id="NF002550">
    <property type="entry name" value="PRK02106.1"/>
    <property type="match status" value="1"/>
</dbReference>
<comment type="similarity">
    <text evidence="2 5">Belongs to the GMC oxidoreductase family.</text>
</comment>
<dbReference type="Gene3D" id="3.50.50.60">
    <property type="entry name" value="FAD/NAD(P)-binding domain"/>
    <property type="match status" value="1"/>
</dbReference>
<dbReference type="InterPro" id="IPR036188">
    <property type="entry name" value="FAD/NAD-bd_sf"/>
</dbReference>
<dbReference type="SUPFAM" id="SSF51905">
    <property type="entry name" value="FAD/NAD(P)-binding domain"/>
    <property type="match status" value="1"/>
</dbReference>
<feature type="domain" description="Glucose-methanol-choline oxidoreductase N-terminal" evidence="7">
    <location>
        <begin position="254"/>
        <end position="268"/>
    </location>
</feature>
<feature type="domain" description="Glucose-methanol-choline oxidoreductase N-terminal" evidence="6">
    <location>
        <begin position="81"/>
        <end position="104"/>
    </location>
</feature>
<dbReference type="PANTHER" id="PTHR11552">
    <property type="entry name" value="GLUCOSE-METHANOL-CHOLINE GMC OXIDOREDUCTASE"/>
    <property type="match status" value="1"/>
</dbReference>
<dbReference type="Pfam" id="PF00732">
    <property type="entry name" value="GMC_oxred_N"/>
    <property type="match status" value="1"/>
</dbReference>
<evidence type="ECO:0000313" key="8">
    <source>
        <dbReference type="EMBL" id="MDQ7249124.1"/>
    </source>
</evidence>
<dbReference type="InterPro" id="IPR012132">
    <property type="entry name" value="GMC_OxRdtase"/>
</dbReference>
<dbReference type="InterPro" id="IPR000172">
    <property type="entry name" value="GMC_OxRdtase_N"/>
</dbReference>
<dbReference type="EMBL" id="JAUYVI010000005">
    <property type="protein sequence ID" value="MDQ7249124.1"/>
    <property type="molecule type" value="Genomic_DNA"/>
</dbReference>
<dbReference type="PROSITE" id="PS00624">
    <property type="entry name" value="GMC_OXRED_2"/>
    <property type="match status" value="1"/>
</dbReference>